<name>A0AAW2Z5U0_9EUKA</name>
<dbReference type="InterPro" id="IPR004358">
    <property type="entry name" value="Sig_transdc_His_kin-like_C"/>
</dbReference>
<dbReference type="Gene3D" id="1.20.1070.10">
    <property type="entry name" value="Rhodopsin 7-helix transmembrane proteins"/>
    <property type="match status" value="1"/>
</dbReference>
<dbReference type="SUPFAM" id="SSF55874">
    <property type="entry name" value="ATPase domain of HSP90 chaperone/DNA topoisomerase II/histidine kinase"/>
    <property type="match status" value="1"/>
</dbReference>
<dbReference type="InterPro" id="IPR005467">
    <property type="entry name" value="His_kinase_dom"/>
</dbReference>
<keyword evidence="4 9" id="KW-0812">Transmembrane</keyword>
<feature type="modified residue" description="4-aspartylphosphate" evidence="8">
    <location>
        <position position="668"/>
    </location>
</feature>
<keyword evidence="3 8" id="KW-0597">Phosphoprotein</keyword>
<dbReference type="Proteomes" id="UP001431209">
    <property type="component" value="Unassembled WGS sequence"/>
</dbReference>
<organism evidence="13 14">
    <name type="scientific">Acrasis kona</name>
    <dbReference type="NCBI Taxonomy" id="1008807"/>
    <lineage>
        <taxon>Eukaryota</taxon>
        <taxon>Discoba</taxon>
        <taxon>Heterolobosea</taxon>
        <taxon>Tetramitia</taxon>
        <taxon>Eutetramitia</taxon>
        <taxon>Acrasidae</taxon>
        <taxon>Acrasis</taxon>
    </lineage>
</organism>
<evidence type="ECO:0000259" key="12">
    <source>
        <dbReference type="PROSITE" id="PS50110"/>
    </source>
</evidence>
<evidence type="ECO:0000256" key="3">
    <source>
        <dbReference type="ARBA" id="ARBA00022553"/>
    </source>
</evidence>
<evidence type="ECO:0000256" key="10">
    <source>
        <dbReference type="SAM" id="SignalP"/>
    </source>
</evidence>
<feature type="transmembrane region" description="Helical" evidence="9">
    <location>
        <begin position="116"/>
        <end position="140"/>
    </location>
</feature>
<comment type="similarity">
    <text evidence="2">Belongs to the archaeal/bacterial/fungal opsin family.</text>
</comment>
<feature type="chain" id="PRO_5043710966" evidence="10">
    <location>
        <begin position="20"/>
        <end position="748"/>
    </location>
</feature>
<dbReference type="Pfam" id="PF01036">
    <property type="entry name" value="Bac_rhodopsin"/>
    <property type="match status" value="1"/>
</dbReference>
<comment type="caution">
    <text evidence="13">The sequence shown here is derived from an EMBL/GenBank/DDBJ whole genome shotgun (WGS) entry which is preliminary data.</text>
</comment>
<dbReference type="Gene3D" id="3.40.50.2300">
    <property type="match status" value="1"/>
</dbReference>
<gene>
    <name evidence="13" type="ORF">AKO1_003434</name>
</gene>
<dbReference type="EMBL" id="JAOPGA020001056">
    <property type="protein sequence ID" value="KAL0484602.1"/>
    <property type="molecule type" value="Genomic_DNA"/>
</dbReference>
<keyword evidence="10" id="KW-0732">Signal</keyword>
<dbReference type="SMART" id="SM00387">
    <property type="entry name" value="HATPase_c"/>
    <property type="match status" value="1"/>
</dbReference>
<dbReference type="SUPFAM" id="SSF81321">
    <property type="entry name" value="Family A G protein-coupled receptor-like"/>
    <property type="match status" value="1"/>
</dbReference>
<feature type="transmembrane region" description="Helical" evidence="9">
    <location>
        <begin position="86"/>
        <end position="104"/>
    </location>
</feature>
<evidence type="ECO:0000313" key="13">
    <source>
        <dbReference type="EMBL" id="KAL0484602.1"/>
    </source>
</evidence>
<keyword evidence="5 9" id="KW-1133">Transmembrane helix</keyword>
<dbReference type="InterPro" id="IPR003594">
    <property type="entry name" value="HATPase_dom"/>
</dbReference>
<dbReference type="Pfam" id="PF00072">
    <property type="entry name" value="Response_reg"/>
    <property type="match status" value="1"/>
</dbReference>
<evidence type="ECO:0000256" key="2">
    <source>
        <dbReference type="ARBA" id="ARBA00008130"/>
    </source>
</evidence>
<reference evidence="13 14" key="1">
    <citation type="submission" date="2024-03" db="EMBL/GenBank/DDBJ databases">
        <title>The Acrasis kona genome and developmental transcriptomes reveal deep origins of eukaryotic multicellular pathways.</title>
        <authorList>
            <person name="Sheikh S."/>
            <person name="Fu C.-J."/>
            <person name="Brown M.W."/>
            <person name="Baldauf S.L."/>
        </authorList>
    </citation>
    <scope>NUCLEOTIDE SEQUENCE [LARGE SCALE GENOMIC DNA]</scope>
    <source>
        <strain evidence="13 14">ATCC MYA-3509</strain>
    </source>
</reference>
<dbReference type="InterPro" id="IPR011006">
    <property type="entry name" value="CheY-like_superfamily"/>
</dbReference>
<feature type="transmembrane region" description="Helical" evidence="9">
    <location>
        <begin position="60"/>
        <end position="80"/>
    </location>
</feature>
<dbReference type="PRINTS" id="PR00344">
    <property type="entry name" value="BCTRLSENSOR"/>
</dbReference>
<evidence type="ECO:0000259" key="11">
    <source>
        <dbReference type="PROSITE" id="PS50109"/>
    </source>
</evidence>
<dbReference type="PANTHER" id="PTHR45339:SF1">
    <property type="entry name" value="HYBRID SIGNAL TRANSDUCTION HISTIDINE KINASE J"/>
    <property type="match status" value="1"/>
</dbReference>
<accession>A0AAW2Z5U0</accession>
<dbReference type="GO" id="GO:0016020">
    <property type="term" value="C:membrane"/>
    <property type="evidence" value="ECO:0007669"/>
    <property type="project" value="UniProtKB-SubCell"/>
</dbReference>
<dbReference type="InterPro" id="IPR001789">
    <property type="entry name" value="Sig_transdc_resp-reg_receiver"/>
</dbReference>
<feature type="non-terminal residue" evidence="13">
    <location>
        <position position="748"/>
    </location>
</feature>
<dbReference type="CDD" id="cd16922">
    <property type="entry name" value="HATPase_EvgS-ArcB-TorS-like"/>
    <property type="match status" value="1"/>
</dbReference>
<evidence type="ECO:0000256" key="1">
    <source>
        <dbReference type="ARBA" id="ARBA00004141"/>
    </source>
</evidence>
<dbReference type="SUPFAM" id="SSF52172">
    <property type="entry name" value="CheY-like"/>
    <property type="match status" value="1"/>
</dbReference>
<evidence type="ECO:0000256" key="4">
    <source>
        <dbReference type="ARBA" id="ARBA00022692"/>
    </source>
</evidence>
<dbReference type="CDD" id="cd17546">
    <property type="entry name" value="REC_hyHK_CKI1_RcsC-like"/>
    <property type="match status" value="1"/>
</dbReference>
<dbReference type="CDD" id="cd00082">
    <property type="entry name" value="HisKA"/>
    <property type="match status" value="1"/>
</dbReference>
<evidence type="ECO:0000313" key="14">
    <source>
        <dbReference type="Proteomes" id="UP001431209"/>
    </source>
</evidence>
<evidence type="ECO:0000256" key="9">
    <source>
        <dbReference type="SAM" id="Phobius"/>
    </source>
</evidence>
<feature type="domain" description="Response regulatory" evidence="12">
    <location>
        <begin position="619"/>
        <end position="736"/>
    </location>
</feature>
<keyword evidence="14" id="KW-1185">Reference proteome</keyword>
<dbReference type="PROSITE" id="PS50110">
    <property type="entry name" value="RESPONSE_REGULATORY"/>
    <property type="match status" value="1"/>
</dbReference>
<sequence length="748" mass="84887">MVALLAHVSICLNLTPVVSDFADHPLVVSRYIEWLTTTPCLIVTFANINPSKEFNVRRSVKIIILCDILMISCGFLGSIIKFSTSLQFILIALSFIFFVPILYASTKTLNQPAFLFIRRLTLIVWICFPITWTAASLGVVSNYTECYLYAILDVVAKCFYGQVLLNTSYNFLNGQHMERNLDLWNANNEMTKLNIQKEEDIIAEREFITNELKTPVEVIMNNNDYLFNSRPELSTQQKDYLNICMISADAIMGVVNNIAEYGSDSLAQQKITLSNNEFRVGLLIEQISDIAASRAMKHNVSLVMNFHDLDCDNVIGDFFHLRQVLINLIDNSIKFSHTFSEVVVDIKRMEQVPRPFIYDEKDDGDIYHNWSLSVTDHGIGIEEQKLKLLFQPFSQVSPRGSNFGGTGLGLTICKKIVNAMAGEIRVKSTFGQGSTFSVNVPLANSVKKETTLEFFNLNRPPAPCEHMKVLILTSYPNLSECLSFYFVKFFKARSARTVSDVNVDLKEWNTLSDDSDLIVIDADFLLRCPVLYKVYIRSVLLFGTIEENKKITIDRLDTDCIEVTHKPFKISNFVRHCRVIVESLKIRGTRRKSTEDHSQQINTCLTPTSPISVQREDFDVLVIDDKSVSQRVVMACLERANVKFHVASNAFDAIGMLKENKYDMVVVDFQTPDLTGSECVKRIRQLEKHSDHKNFILGLSGRVSDVPADEFKSVVDEYLQRPISSTVVVKIVKDCVQQKKNSQSNKDK</sequence>
<dbReference type="InterPro" id="IPR003661">
    <property type="entry name" value="HisK_dim/P_dom"/>
</dbReference>
<dbReference type="InterPro" id="IPR001425">
    <property type="entry name" value="Arc/bac/fun_rhodopsins"/>
</dbReference>
<dbReference type="Gene3D" id="3.30.565.10">
    <property type="entry name" value="Histidine kinase-like ATPase, C-terminal domain"/>
    <property type="match status" value="1"/>
</dbReference>
<keyword evidence="6" id="KW-0902">Two-component regulatory system</keyword>
<dbReference type="PROSITE" id="PS50109">
    <property type="entry name" value="HIS_KIN"/>
    <property type="match status" value="1"/>
</dbReference>
<feature type="signal peptide" evidence="10">
    <location>
        <begin position="1"/>
        <end position="19"/>
    </location>
</feature>
<dbReference type="InterPro" id="IPR036890">
    <property type="entry name" value="HATPase_C_sf"/>
</dbReference>
<evidence type="ECO:0000256" key="5">
    <source>
        <dbReference type="ARBA" id="ARBA00022989"/>
    </source>
</evidence>
<comment type="subcellular location">
    <subcellularLocation>
        <location evidence="1">Membrane</location>
        <topology evidence="1">Multi-pass membrane protein</topology>
    </subcellularLocation>
</comment>
<dbReference type="SMART" id="SM00448">
    <property type="entry name" value="REC"/>
    <property type="match status" value="1"/>
</dbReference>
<keyword evidence="7 9" id="KW-0472">Membrane</keyword>
<dbReference type="PANTHER" id="PTHR45339">
    <property type="entry name" value="HYBRID SIGNAL TRANSDUCTION HISTIDINE KINASE J"/>
    <property type="match status" value="1"/>
</dbReference>
<feature type="domain" description="Histidine kinase" evidence="11">
    <location>
        <begin position="207"/>
        <end position="444"/>
    </location>
</feature>
<evidence type="ECO:0000256" key="6">
    <source>
        <dbReference type="ARBA" id="ARBA00023012"/>
    </source>
</evidence>
<dbReference type="Pfam" id="PF02518">
    <property type="entry name" value="HATPase_c"/>
    <property type="match status" value="1"/>
</dbReference>
<evidence type="ECO:0000256" key="7">
    <source>
        <dbReference type="ARBA" id="ARBA00023136"/>
    </source>
</evidence>
<evidence type="ECO:0000256" key="8">
    <source>
        <dbReference type="PROSITE-ProRule" id="PRU00169"/>
    </source>
</evidence>
<protein>
    <submittedName>
        <fullName evidence="13">NIK1</fullName>
    </submittedName>
</protein>
<proteinExistence type="inferred from homology"/>
<dbReference type="AlphaFoldDB" id="A0AAW2Z5U0"/>
<dbReference type="GO" id="GO:0000155">
    <property type="term" value="F:phosphorelay sensor kinase activity"/>
    <property type="evidence" value="ECO:0007669"/>
    <property type="project" value="InterPro"/>
</dbReference>
<dbReference type="SMART" id="SM01021">
    <property type="entry name" value="Bac_rhodopsin"/>
    <property type="match status" value="1"/>
</dbReference>